<proteinExistence type="predicted"/>
<dbReference type="Proteomes" id="UP000277214">
    <property type="component" value="Chromosome 1"/>
</dbReference>
<evidence type="ECO:0000313" key="1">
    <source>
        <dbReference type="EMBL" id="VEA44648.1"/>
    </source>
</evidence>
<dbReference type="Gene3D" id="3.30.1360.80">
    <property type="entry name" value="S-ribosylhomocysteinase (LuxS)"/>
    <property type="match status" value="1"/>
</dbReference>
<keyword evidence="1" id="KW-0456">Lyase</keyword>
<dbReference type="GO" id="GO:0005506">
    <property type="term" value="F:iron ion binding"/>
    <property type="evidence" value="ECO:0007669"/>
    <property type="project" value="InterPro"/>
</dbReference>
<evidence type="ECO:0000313" key="2">
    <source>
        <dbReference type="Proteomes" id="UP000277214"/>
    </source>
</evidence>
<dbReference type="EC" id="4.4.1.21" evidence="1"/>
<dbReference type="GO" id="GO:0009372">
    <property type="term" value="P:quorum sensing"/>
    <property type="evidence" value="ECO:0007669"/>
    <property type="project" value="InterPro"/>
</dbReference>
<sequence length="39" mass="4562">MHSLSEAQDIARHILERDVRVNSNKELALPKEKLQELHI</sequence>
<dbReference type="InterPro" id="IPR037005">
    <property type="entry name" value="LuxS_sf"/>
</dbReference>
<organism evidence="1 2">
    <name type="scientific">Salmonella enterica I</name>
    <dbReference type="NCBI Taxonomy" id="59201"/>
    <lineage>
        <taxon>Bacteria</taxon>
        <taxon>Pseudomonadati</taxon>
        <taxon>Pseudomonadota</taxon>
        <taxon>Gammaproteobacteria</taxon>
        <taxon>Enterobacterales</taxon>
        <taxon>Enterobacteriaceae</taxon>
        <taxon>Salmonella</taxon>
    </lineage>
</organism>
<accession>A0A3S4JDR9</accession>
<dbReference type="AlphaFoldDB" id="A0A3S4JDR9"/>
<name>A0A3S4JDR9_SALET</name>
<reference evidence="1 2" key="1">
    <citation type="submission" date="2018-12" db="EMBL/GenBank/DDBJ databases">
        <authorList>
            <consortium name="Pathogen Informatics"/>
        </authorList>
    </citation>
    <scope>NUCLEOTIDE SEQUENCE [LARGE SCALE GENOMIC DNA]</scope>
    <source>
        <strain evidence="1 2">NCTC8272</strain>
    </source>
</reference>
<dbReference type="GO" id="GO:0043768">
    <property type="term" value="F:S-ribosylhomocysteine lyase activity"/>
    <property type="evidence" value="ECO:0007669"/>
    <property type="project" value="UniProtKB-EC"/>
</dbReference>
<gene>
    <name evidence="1" type="primary">luxS_2</name>
    <name evidence="1" type="ORF">NCTC8272_05689</name>
</gene>
<protein>
    <submittedName>
        <fullName evidence="1">Autoinducer-2 production protein LuxS</fullName>
        <ecNumber evidence="1">4.4.1.21</ecNumber>
    </submittedName>
</protein>
<dbReference type="EMBL" id="LR134149">
    <property type="protein sequence ID" value="VEA44648.1"/>
    <property type="molecule type" value="Genomic_DNA"/>
</dbReference>